<dbReference type="RefSeq" id="WP_076470071.1">
    <property type="nucleotide sequence ID" value="NZ_FTNF01000005.1"/>
</dbReference>
<dbReference type="Proteomes" id="UP000186004">
    <property type="component" value="Unassembled WGS sequence"/>
</dbReference>
<proteinExistence type="predicted"/>
<gene>
    <name evidence="2" type="ORF">SAMN05444858_105112</name>
</gene>
<dbReference type="EMBL" id="FTNF01000005">
    <property type="protein sequence ID" value="SIQ93701.1"/>
    <property type="molecule type" value="Genomic_DNA"/>
</dbReference>
<organism evidence="2 3">
    <name type="scientific">Micromonospora avicenniae</name>
    <dbReference type="NCBI Taxonomy" id="1198245"/>
    <lineage>
        <taxon>Bacteria</taxon>
        <taxon>Bacillati</taxon>
        <taxon>Actinomycetota</taxon>
        <taxon>Actinomycetes</taxon>
        <taxon>Micromonosporales</taxon>
        <taxon>Micromonosporaceae</taxon>
        <taxon>Micromonospora</taxon>
    </lineage>
</organism>
<feature type="region of interest" description="Disordered" evidence="1">
    <location>
        <begin position="1"/>
        <end position="31"/>
    </location>
</feature>
<dbReference type="OrthoDB" id="3397963at2"/>
<sequence length="61" mass="6585">MQAQRSAPPVESSQTSEDAQVSGTTGPSTPLSIWAAATLLGRIDTDEDDIEDERHILRGFE</sequence>
<name>A0A1N6WUL2_9ACTN</name>
<evidence type="ECO:0000313" key="2">
    <source>
        <dbReference type="EMBL" id="SIQ93701.1"/>
    </source>
</evidence>
<reference evidence="2 3" key="1">
    <citation type="submission" date="2017-01" db="EMBL/GenBank/DDBJ databases">
        <authorList>
            <person name="Mah S.A."/>
            <person name="Swanson W.J."/>
            <person name="Moy G.W."/>
            <person name="Vacquier V.D."/>
        </authorList>
    </citation>
    <scope>NUCLEOTIDE SEQUENCE [LARGE SCALE GENOMIC DNA]</scope>
    <source>
        <strain evidence="2 3">DSM 45758</strain>
    </source>
</reference>
<evidence type="ECO:0000313" key="3">
    <source>
        <dbReference type="Proteomes" id="UP000186004"/>
    </source>
</evidence>
<keyword evidence="3" id="KW-1185">Reference proteome</keyword>
<accession>A0A1N6WUL2</accession>
<protein>
    <submittedName>
        <fullName evidence="2">Uncharacterized protein</fullName>
    </submittedName>
</protein>
<evidence type="ECO:0000256" key="1">
    <source>
        <dbReference type="SAM" id="MobiDB-lite"/>
    </source>
</evidence>
<dbReference type="AlphaFoldDB" id="A0A1N6WUL2"/>